<gene>
    <name evidence="1" type="ORF">PICMEDRAFT_177635</name>
</gene>
<evidence type="ECO:0000313" key="2">
    <source>
        <dbReference type="Proteomes" id="UP000094455"/>
    </source>
</evidence>
<sequence length="116" mass="13267">MGDWSLRLAYKRKRRAEAKKTCPPTPTSCVPAANLLQSQASLQIYIRPPSTQTRWPDLLPLCLARETSLRHHPKRSRLLASSSLPALLEPPWSPHWLYFGLQQIQKGFRNRLAGLQ</sequence>
<accession>A0A1E3NFC4</accession>
<reference evidence="1 2" key="1">
    <citation type="journal article" date="2016" name="Proc. Natl. Acad. Sci. U.S.A.">
        <title>Comparative genomics of biotechnologically important yeasts.</title>
        <authorList>
            <person name="Riley R."/>
            <person name="Haridas S."/>
            <person name="Wolfe K.H."/>
            <person name="Lopes M.R."/>
            <person name="Hittinger C.T."/>
            <person name="Goeker M."/>
            <person name="Salamov A.A."/>
            <person name="Wisecaver J.H."/>
            <person name="Long T.M."/>
            <person name="Calvey C.H."/>
            <person name="Aerts A.L."/>
            <person name="Barry K.W."/>
            <person name="Choi C."/>
            <person name="Clum A."/>
            <person name="Coughlan A.Y."/>
            <person name="Deshpande S."/>
            <person name="Douglass A.P."/>
            <person name="Hanson S.J."/>
            <person name="Klenk H.-P."/>
            <person name="LaButti K.M."/>
            <person name="Lapidus A."/>
            <person name="Lindquist E.A."/>
            <person name="Lipzen A.M."/>
            <person name="Meier-Kolthoff J.P."/>
            <person name="Ohm R.A."/>
            <person name="Otillar R.P."/>
            <person name="Pangilinan J.L."/>
            <person name="Peng Y."/>
            <person name="Rokas A."/>
            <person name="Rosa C.A."/>
            <person name="Scheuner C."/>
            <person name="Sibirny A.A."/>
            <person name="Slot J.C."/>
            <person name="Stielow J.B."/>
            <person name="Sun H."/>
            <person name="Kurtzman C.P."/>
            <person name="Blackwell M."/>
            <person name="Grigoriev I.V."/>
            <person name="Jeffries T.W."/>
        </authorList>
    </citation>
    <scope>NUCLEOTIDE SEQUENCE [LARGE SCALE GENOMIC DNA]</scope>
    <source>
        <strain evidence="1 2">NRRL Y-2026</strain>
    </source>
</reference>
<dbReference type="GeneID" id="30178418"/>
<dbReference type="EMBL" id="KV454006">
    <property type="protein sequence ID" value="ODQ44830.1"/>
    <property type="molecule type" value="Genomic_DNA"/>
</dbReference>
<dbReference type="AlphaFoldDB" id="A0A1E3NFC4"/>
<organism evidence="1 2">
    <name type="scientific">Pichia membranifaciens NRRL Y-2026</name>
    <dbReference type="NCBI Taxonomy" id="763406"/>
    <lineage>
        <taxon>Eukaryota</taxon>
        <taxon>Fungi</taxon>
        <taxon>Dikarya</taxon>
        <taxon>Ascomycota</taxon>
        <taxon>Saccharomycotina</taxon>
        <taxon>Pichiomycetes</taxon>
        <taxon>Pichiales</taxon>
        <taxon>Pichiaceae</taxon>
        <taxon>Pichia</taxon>
    </lineage>
</organism>
<dbReference type="RefSeq" id="XP_019015943.1">
    <property type="nucleotide sequence ID" value="XM_019161731.1"/>
</dbReference>
<protein>
    <submittedName>
        <fullName evidence="1">Uncharacterized protein</fullName>
    </submittedName>
</protein>
<proteinExistence type="predicted"/>
<name>A0A1E3NFC4_9ASCO</name>
<keyword evidence="2" id="KW-1185">Reference proteome</keyword>
<evidence type="ECO:0000313" key="1">
    <source>
        <dbReference type="EMBL" id="ODQ44830.1"/>
    </source>
</evidence>
<dbReference type="Proteomes" id="UP000094455">
    <property type="component" value="Unassembled WGS sequence"/>
</dbReference>